<dbReference type="HOGENOM" id="CLU_023762_0_1_1"/>
<feature type="region of interest" description="Disordered" evidence="10">
    <location>
        <begin position="46"/>
        <end position="65"/>
    </location>
</feature>
<comment type="subcellular location">
    <subcellularLocation>
        <location evidence="2">Cytoplasm</location>
    </subcellularLocation>
    <subcellularLocation>
        <location evidence="1">Membrane</location>
    </subcellularLocation>
</comment>
<protein>
    <recommendedName>
        <fullName evidence="15">CRAL-TRIO domain-containing protein</fullName>
    </recommendedName>
</protein>
<evidence type="ECO:0000256" key="5">
    <source>
        <dbReference type="ARBA" id="ARBA00022490"/>
    </source>
</evidence>
<keyword evidence="5" id="KW-0963">Cytoplasm</keyword>
<evidence type="ECO:0000259" key="11">
    <source>
        <dbReference type="PROSITE" id="PS50191"/>
    </source>
</evidence>
<evidence type="ECO:0008006" key="15">
    <source>
        <dbReference type="Google" id="ProtNLM"/>
    </source>
</evidence>
<dbReference type="Pfam" id="PF03765">
    <property type="entry name" value="CRAL_TRIO_N"/>
    <property type="match status" value="1"/>
</dbReference>
<dbReference type="InterPro" id="IPR044834">
    <property type="entry name" value="PATL"/>
</dbReference>
<dbReference type="eggNOG" id="KOG1471">
    <property type="taxonomic scope" value="Eukaryota"/>
</dbReference>
<feature type="domain" description="GOLD" evidence="12">
    <location>
        <begin position="304"/>
        <end position="415"/>
    </location>
</feature>
<dbReference type="InterPro" id="IPR011074">
    <property type="entry name" value="CRAL/TRIO_N_dom"/>
</dbReference>
<gene>
    <name evidence="13" type="ORF">SELMODRAFT_114197</name>
</gene>
<dbReference type="CDD" id="cd00170">
    <property type="entry name" value="SEC14"/>
    <property type="match status" value="1"/>
</dbReference>
<dbReference type="Pfam" id="PF25099">
    <property type="entry name" value="GOLD_PATL1_C"/>
    <property type="match status" value="1"/>
</dbReference>
<keyword evidence="7" id="KW-0446">Lipid-binding</keyword>
<evidence type="ECO:0000256" key="7">
    <source>
        <dbReference type="ARBA" id="ARBA00023121"/>
    </source>
</evidence>
<dbReference type="GO" id="GO:0005737">
    <property type="term" value="C:cytoplasm"/>
    <property type="evidence" value="ECO:0007669"/>
    <property type="project" value="UniProtKB-SubCell"/>
</dbReference>
<name>D8SDA4_SELML</name>
<dbReference type="KEGG" id="smo:SELMODRAFT_114197"/>
<dbReference type="STRING" id="88036.D8SDA4"/>
<comment type="similarity">
    <text evidence="3">Belongs to the patellin family.</text>
</comment>
<dbReference type="Gramene" id="EFJ17588">
    <property type="protein sequence ID" value="EFJ17588"/>
    <property type="gene ID" value="SELMODRAFT_114197"/>
</dbReference>
<dbReference type="PROSITE" id="PS50191">
    <property type="entry name" value="CRAL_TRIO"/>
    <property type="match status" value="1"/>
</dbReference>
<dbReference type="Pfam" id="PF00650">
    <property type="entry name" value="CRAL_TRIO"/>
    <property type="match status" value="1"/>
</dbReference>
<keyword evidence="8" id="KW-0472">Membrane</keyword>
<dbReference type="Gene3D" id="3.40.525.10">
    <property type="entry name" value="CRAL-TRIO lipid binding domain"/>
    <property type="match status" value="1"/>
</dbReference>
<accession>D8SDA4</accession>
<dbReference type="GO" id="GO:0008289">
    <property type="term" value="F:lipid binding"/>
    <property type="evidence" value="ECO:0007669"/>
    <property type="project" value="UniProtKB-KW"/>
</dbReference>
<dbReference type="InterPro" id="IPR001251">
    <property type="entry name" value="CRAL-TRIO_dom"/>
</dbReference>
<evidence type="ECO:0000256" key="4">
    <source>
        <dbReference type="ARBA" id="ARBA00022448"/>
    </source>
</evidence>
<keyword evidence="9" id="KW-0131">Cell cycle</keyword>
<evidence type="ECO:0000256" key="10">
    <source>
        <dbReference type="SAM" id="MobiDB-lite"/>
    </source>
</evidence>
<dbReference type="InterPro" id="IPR009038">
    <property type="entry name" value="GOLD_dom"/>
</dbReference>
<dbReference type="GO" id="GO:0051301">
    <property type="term" value="P:cell division"/>
    <property type="evidence" value="ECO:0007669"/>
    <property type="project" value="UniProtKB-KW"/>
</dbReference>
<sequence length="417" mass="45595">MEEEKARSSESYIIAELGEAEQQALADFKLAIAAAAKAGEFSIPSAGNAGATEQGDDPPPAAAPAGIDSADSGITLWGIPLLDGSGAADVVMLKFLRAREFKVDTAVEMLKNTVSWRKRFGCDRGFLGEEIEAGIKSTGFYYGCDRGGHPVCYNIVDSGMYQELLDGQDGFEKLLRWRVKLMEDGIKLLDFDPRGVSSMVQVIDLKNFSMKKKARAALLDTIQLFSDNYPELVSKLMLVNVPWYYNALYVMISPFLTQRSKDKISVATKRKTPEALFAAISPENVPVQYGGLGKANDELFRNAKATITESCVKAGSMLIIEIQINEGDEVSWELSVLGWDVSYGAEFTPSTEGGYTVIVEKPRKISAQEFQGEGELVGNDGICNTFKTKSPGSLLLTIDNSAAKKKKLVHYRYIVRG</sequence>
<dbReference type="InterPro" id="IPR036273">
    <property type="entry name" value="CRAL/TRIO_N_dom_sf"/>
</dbReference>
<evidence type="ECO:0000313" key="13">
    <source>
        <dbReference type="EMBL" id="EFJ17588.1"/>
    </source>
</evidence>
<organism evidence="14">
    <name type="scientific">Selaginella moellendorffii</name>
    <name type="common">Spikemoss</name>
    <dbReference type="NCBI Taxonomy" id="88036"/>
    <lineage>
        <taxon>Eukaryota</taxon>
        <taxon>Viridiplantae</taxon>
        <taxon>Streptophyta</taxon>
        <taxon>Embryophyta</taxon>
        <taxon>Tracheophyta</taxon>
        <taxon>Lycopodiopsida</taxon>
        <taxon>Selaginellales</taxon>
        <taxon>Selaginellaceae</taxon>
        <taxon>Selaginella</taxon>
    </lineage>
</organism>
<dbReference type="InterPro" id="IPR056794">
    <property type="entry name" value="PATL1-6_C_GOLD"/>
</dbReference>
<evidence type="ECO:0000256" key="2">
    <source>
        <dbReference type="ARBA" id="ARBA00004496"/>
    </source>
</evidence>
<dbReference type="PROSITE" id="PS50866">
    <property type="entry name" value="GOLD"/>
    <property type="match status" value="1"/>
</dbReference>
<evidence type="ECO:0000256" key="6">
    <source>
        <dbReference type="ARBA" id="ARBA00022618"/>
    </source>
</evidence>
<evidence type="ECO:0000256" key="3">
    <source>
        <dbReference type="ARBA" id="ARBA00007155"/>
    </source>
</evidence>
<evidence type="ECO:0000256" key="1">
    <source>
        <dbReference type="ARBA" id="ARBA00004370"/>
    </source>
</evidence>
<keyword evidence="6" id="KW-0132">Cell division</keyword>
<evidence type="ECO:0000256" key="9">
    <source>
        <dbReference type="ARBA" id="ARBA00023306"/>
    </source>
</evidence>
<feature type="domain" description="CRAL-TRIO" evidence="11">
    <location>
        <begin position="128"/>
        <end position="297"/>
    </location>
</feature>
<dbReference type="PANTHER" id="PTHR45932:SF17">
    <property type="entry name" value="CELLULAR RETINALDEHYDE-BINDING_TRIPLE FUNCTION DOMAIN-CONTAINING PROTEIN"/>
    <property type="match status" value="1"/>
</dbReference>
<evidence type="ECO:0000313" key="14">
    <source>
        <dbReference type="Proteomes" id="UP000001514"/>
    </source>
</evidence>
<dbReference type="SUPFAM" id="SSF46938">
    <property type="entry name" value="CRAL/TRIO N-terminal domain"/>
    <property type="match status" value="1"/>
</dbReference>
<dbReference type="Proteomes" id="UP000001514">
    <property type="component" value="Unassembled WGS sequence"/>
</dbReference>
<dbReference type="AlphaFoldDB" id="D8SDA4"/>
<dbReference type="InterPro" id="IPR036865">
    <property type="entry name" value="CRAL-TRIO_dom_sf"/>
</dbReference>
<keyword evidence="4" id="KW-0813">Transport</keyword>
<dbReference type="InParanoid" id="D8SDA4"/>
<evidence type="ECO:0000256" key="8">
    <source>
        <dbReference type="ARBA" id="ARBA00023136"/>
    </source>
</evidence>
<dbReference type="EMBL" id="GL377613">
    <property type="protein sequence ID" value="EFJ17588.1"/>
    <property type="molecule type" value="Genomic_DNA"/>
</dbReference>
<dbReference type="InterPro" id="IPR036598">
    <property type="entry name" value="GOLD_dom_sf"/>
</dbReference>
<dbReference type="SUPFAM" id="SSF52087">
    <property type="entry name" value="CRAL/TRIO domain"/>
    <property type="match status" value="1"/>
</dbReference>
<dbReference type="GO" id="GO:0016020">
    <property type="term" value="C:membrane"/>
    <property type="evidence" value="ECO:0007669"/>
    <property type="project" value="UniProtKB-SubCell"/>
</dbReference>
<dbReference type="SMART" id="SM00516">
    <property type="entry name" value="SEC14"/>
    <property type="match status" value="1"/>
</dbReference>
<evidence type="ECO:0000259" key="12">
    <source>
        <dbReference type="PROSITE" id="PS50866"/>
    </source>
</evidence>
<keyword evidence="14" id="KW-1185">Reference proteome</keyword>
<dbReference type="OrthoDB" id="75724at2759"/>
<dbReference type="PANTHER" id="PTHR45932">
    <property type="entry name" value="PATELLIN-1"/>
    <property type="match status" value="1"/>
</dbReference>
<proteinExistence type="inferred from homology"/>
<dbReference type="SMART" id="SM01100">
    <property type="entry name" value="CRAL_TRIO_N"/>
    <property type="match status" value="1"/>
</dbReference>
<reference evidence="13 14" key="1">
    <citation type="journal article" date="2011" name="Science">
        <title>The Selaginella genome identifies genetic changes associated with the evolution of vascular plants.</title>
        <authorList>
            <person name="Banks J.A."/>
            <person name="Nishiyama T."/>
            <person name="Hasebe M."/>
            <person name="Bowman J.L."/>
            <person name="Gribskov M."/>
            <person name="dePamphilis C."/>
            <person name="Albert V.A."/>
            <person name="Aono N."/>
            <person name="Aoyama T."/>
            <person name="Ambrose B.A."/>
            <person name="Ashton N.W."/>
            <person name="Axtell M.J."/>
            <person name="Barker E."/>
            <person name="Barker M.S."/>
            <person name="Bennetzen J.L."/>
            <person name="Bonawitz N.D."/>
            <person name="Chapple C."/>
            <person name="Cheng C."/>
            <person name="Correa L.G."/>
            <person name="Dacre M."/>
            <person name="DeBarry J."/>
            <person name="Dreyer I."/>
            <person name="Elias M."/>
            <person name="Engstrom E.M."/>
            <person name="Estelle M."/>
            <person name="Feng L."/>
            <person name="Finet C."/>
            <person name="Floyd S.K."/>
            <person name="Frommer W.B."/>
            <person name="Fujita T."/>
            <person name="Gramzow L."/>
            <person name="Gutensohn M."/>
            <person name="Harholt J."/>
            <person name="Hattori M."/>
            <person name="Heyl A."/>
            <person name="Hirai T."/>
            <person name="Hiwatashi Y."/>
            <person name="Ishikawa M."/>
            <person name="Iwata M."/>
            <person name="Karol K.G."/>
            <person name="Koehler B."/>
            <person name="Kolukisaoglu U."/>
            <person name="Kubo M."/>
            <person name="Kurata T."/>
            <person name="Lalonde S."/>
            <person name="Li K."/>
            <person name="Li Y."/>
            <person name="Litt A."/>
            <person name="Lyons E."/>
            <person name="Manning G."/>
            <person name="Maruyama T."/>
            <person name="Michael T.P."/>
            <person name="Mikami K."/>
            <person name="Miyazaki S."/>
            <person name="Morinaga S."/>
            <person name="Murata T."/>
            <person name="Mueller-Roeber B."/>
            <person name="Nelson D.R."/>
            <person name="Obara M."/>
            <person name="Oguri Y."/>
            <person name="Olmstead R.G."/>
            <person name="Onodera N."/>
            <person name="Petersen B.L."/>
            <person name="Pils B."/>
            <person name="Prigge M."/>
            <person name="Rensing S.A."/>
            <person name="Riano-Pachon D.M."/>
            <person name="Roberts A.W."/>
            <person name="Sato Y."/>
            <person name="Scheller H.V."/>
            <person name="Schulz B."/>
            <person name="Schulz C."/>
            <person name="Shakirov E.V."/>
            <person name="Shibagaki N."/>
            <person name="Shinohara N."/>
            <person name="Shippen D.E."/>
            <person name="Soerensen I."/>
            <person name="Sotooka R."/>
            <person name="Sugimoto N."/>
            <person name="Sugita M."/>
            <person name="Sumikawa N."/>
            <person name="Tanurdzic M."/>
            <person name="Theissen G."/>
            <person name="Ulvskov P."/>
            <person name="Wakazuki S."/>
            <person name="Weng J.K."/>
            <person name="Willats W.W."/>
            <person name="Wipf D."/>
            <person name="Wolf P.G."/>
            <person name="Yang L."/>
            <person name="Zimmer A.D."/>
            <person name="Zhu Q."/>
            <person name="Mitros T."/>
            <person name="Hellsten U."/>
            <person name="Loque D."/>
            <person name="Otillar R."/>
            <person name="Salamov A."/>
            <person name="Schmutz J."/>
            <person name="Shapiro H."/>
            <person name="Lindquist E."/>
            <person name="Lucas S."/>
            <person name="Rokhsar D."/>
            <person name="Grigoriev I.V."/>
        </authorList>
    </citation>
    <scope>NUCLEOTIDE SEQUENCE [LARGE SCALE GENOMIC DNA]</scope>
</reference>
<dbReference type="SUPFAM" id="SSF101576">
    <property type="entry name" value="Supernatant protein factor (SPF), C-terminal domain"/>
    <property type="match status" value="1"/>
</dbReference>
<dbReference type="PRINTS" id="PR00180">
    <property type="entry name" value="CRETINALDHBP"/>
</dbReference>